<dbReference type="GeneID" id="111121125"/>
<gene>
    <name evidence="2" type="primary">LOC111121125</name>
</gene>
<dbReference type="Proteomes" id="UP000694844">
    <property type="component" value="Chromosome 2"/>
</dbReference>
<keyword evidence="1" id="KW-1185">Reference proteome</keyword>
<evidence type="ECO:0000313" key="2">
    <source>
        <dbReference type="RefSeq" id="XP_022317965.1"/>
    </source>
</evidence>
<sequence>MLDNEFIRKTTHNYQSIDRRYLLRIQRSYSDKGDMRTLGILVVLLAVLPDGFPTRLDELKLGELNWYITGKISEIIREEVKGLSQNVTDEKLDCESQIKIVSDTCFECNRLIGEQQKTVGKILEKTPETNKTKTSIKPNIEWKEIRARIEKKAGKVRRKLTDLFKRVSKIRFPKVKLPEVNLPSIDISNFQFPKIDFSKIQIPKIQIPSVDLSKFQIPPITFPKIELGNIQIPKFTIPSIKFPKISFPSIDLGSIFRGKRSITDCNDCEQFRTATEEDIVLRVCGSQYVQDTKSRKERLDKLELLNSALESDFVYNVTFDENSMDFLGMTVNLISVDYKLSNSSVVHTYNATGERLYLIDMIRSAEILAPKLFQDFLN</sequence>
<organism evidence="1 2">
    <name type="scientific">Crassostrea virginica</name>
    <name type="common">Eastern oyster</name>
    <dbReference type="NCBI Taxonomy" id="6565"/>
    <lineage>
        <taxon>Eukaryota</taxon>
        <taxon>Metazoa</taxon>
        <taxon>Spiralia</taxon>
        <taxon>Lophotrochozoa</taxon>
        <taxon>Mollusca</taxon>
        <taxon>Bivalvia</taxon>
        <taxon>Autobranchia</taxon>
        <taxon>Pteriomorphia</taxon>
        <taxon>Ostreida</taxon>
        <taxon>Ostreoidea</taxon>
        <taxon>Ostreidae</taxon>
        <taxon>Crassostrea</taxon>
    </lineage>
</organism>
<protein>
    <submittedName>
        <fullName evidence="2">Uncharacterized protein LOC111121125 isoform X1</fullName>
    </submittedName>
</protein>
<dbReference type="AlphaFoldDB" id="A0A8B8CQA6"/>
<dbReference type="OrthoDB" id="6140328at2759"/>
<accession>A0A8B8CQA6</accession>
<dbReference type="KEGG" id="cvn:111121125"/>
<reference evidence="2" key="1">
    <citation type="submission" date="2025-08" db="UniProtKB">
        <authorList>
            <consortium name="RefSeq"/>
        </authorList>
    </citation>
    <scope>IDENTIFICATION</scope>
    <source>
        <tissue evidence="2">Whole sample</tissue>
    </source>
</reference>
<evidence type="ECO:0000313" key="1">
    <source>
        <dbReference type="Proteomes" id="UP000694844"/>
    </source>
</evidence>
<proteinExistence type="predicted"/>
<name>A0A8B8CQA6_CRAVI</name>
<dbReference type="RefSeq" id="XP_022317965.1">
    <property type="nucleotide sequence ID" value="XM_022462257.1"/>
</dbReference>